<dbReference type="RefSeq" id="WP_053080017.1">
    <property type="nucleotide sequence ID" value="NZ_HF570958.1"/>
</dbReference>
<dbReference type="SUPFAM" id="SSF46785">
    <property type="entry name" value="Winged helix' DNA-binding domain"/>
    <property type="match status" value="1"/>
</dbReference>
<gene>
    <name evidence="3" type="ORF">BN12_1000010</name>
</gene>
<keyword evidence="4" id="KW-1185">Reference proteome</keyword>
<dbReference type="STRING" id="1194083.BN12_1000010"/>
<dbReference type="EMBL" id="CAJB01000003">
    <property type="protein sequence ID" value="CCH76019.1"/>
    <property type="molecule type" value="Genomic_DNA"/>
</dbReference>
<proteinExistence type="predicted"/>
<reference evidence="3 4" key="1">
    <citation type="journal article" date="2013" name="ISME J.">
        <title>A metabolic model for members of the genus Tetrasphaera involved in enhanced biological phosphorus removal.</title>
        <authorList>
            <person name="Kristiansen R."/>
            <person name="Nguyen H.T.T."/>
            <person name="Saunders A.M."/>
            <person name="Nielsen J.L."/>
            <person name="Wimmer R."/>
            <person name="Le V.Q."/>
            <person name="McIlroy S.J."/>
            <person name="Petrovski S."/>
            <person name="Seviour R.J."/>
            <person name="Calteau A."/>
            <person name="Nielsen K.L."/>
            <person name="Nielsen P.H."/>
        </authorList>
    </citation>
    <scope>NUCLEOTIDE SEQUENCE [LARGE SCALE GENOMIC DNA]</scope>
    <source>
        <strain evidence="3 4">T1-X7</strain>
    </source>
</reference>
<dbReference type="Gene3D" id="1.10.10.10">
    <property type="entry name" value="Winged helix-like DNA-binding domain superfamily/Winged helix DNA-binding domain"/>
    <property type="match status" value="1"/>
</dbReference>
<evidence type="ECO:0000313" key="4">
    <source>
        <dbReference type="Proteomes" id="UP000035721"/>
    </source>
</evidence>
<dbReference type="InterPro" id="IPR011991">
    <property type="entry name" value="ArsR-like_HTH"/>
</dbReference>
<feature type="domain" description="HTH arsR-type" evidence="2">
    <location>
        <begin position="41"/>
        <end position="132"/>
    </location>
</feature>
<sequence>MSDASGDDPARADPSGVASTTDGGPVSGRRPYRALEVDDPVALRALAHPARQRLIAELLAGRVMTATEAADLVGLSPSAVSHHLRALERYGIAERADPAADGRTRPWRSRVTELNFSPRSPGGAQAINVVMQQELARMARNISAALTPGDRSAGDAPSRTLTFSSSETWLTDAERADLVERLERVLRDLPERHSADHPEGATRMQLTLSLVPVADPG</sequence>
<evidence type="ECO:0000256" key="1">
    <source>
        <dbReference type="SAM" id="MobiDB-lite"/>
    </source>
</evidence>
<dbReference type="Proteomes" id="UP000035721">
    <property type="component" value="Unassembled WGS sequence"/>
</dbReference>
<dbReference type="SMART" id="SM00418">
    <property type="entry name" value="HTH_ARSR"/>
    <property type="match status" value="1"/>
</dbReference>
<dbReference type="AlphaFoldDB" id="A0A077LVJ1"/>
<dbReference type="GO" id="GO:0003700">
    <property type="term" value="F:DNA-binding transcription factor activity"/>
    <property type="evidence" value="ECO:0007669"/>
    <property type="project" value="InterPro"/>
</dbReference>
<dbReference type="Pfam" id="PF12840">
    <property type="entry name" value="HTH_20"/>
    <property type="match status" value="1"/>
</dbReference>
<evidence type="ECO:0000313" key="3">
    <source>
        <dbReference type="EMBL" id="CCH76019.1"/>
    </source>
</evidence>
<protein>
    <submittedName>
        <fullName evidence="3">Transcriptional regulator, ArsR family</fullName>
    </submittedName>
</protein>
<comment type="caution">
    <text evidence="3">The sequence shown here is derived from an EMBL/GenBank/DDBJ whole genome shotgun (WGS) entry which is preliminary data.</text>
</comment>
<name>A0A077LVJ1_9MICO</name>
<dbReference type="CDD" id="cd00090">
    <property type="entry name" value="HTH_ARSR"/>
    <property type="match status" value="1"/>
</dbReference>
<organism evidence="3 4">
    <name type="scientific">Nostocoides japonicum T1-X7</name>
    <dbReference type="NCBI Taxonomy" id="1194083"/>
    <lineage>
        <taxon>Bacteria</taxon>
        <taxon>Bacillati</taxon>
        <taxon>Actinomycetota</taxon>
        <taxon>Actinomycetes</taxon>
        <taxon>Micrococcales</taxon>
        <taxon>Intrasporangiaceae</taxon>
        <taxon>Nostocoides</taxon>
    </lineage>
</organism>
<dbReference type="InterPro" id="IPR001845">
    <property type="entry name" value="HTH_ArsR_DNA-bd_dom"/>
</dbReference>
<feature type="region of interest" description="Disordered" evidence="1">
    <location>
        <begin position="1"/>
        <end position="32"/>
    </location>
</feature>
<dbReference type="InterPro" id="IPR036388">
    <property type="entry name" value="WH-like_DNA-bd_sf"/>
</dbReference>
<evidence type="ECO:0000259" key="2">
    <source>
        <dbReference type="SMART" id="SM00418"/>
    </source>
</evidence>
<dbReference type="InterPro" id="IPR036390">
    <property type="entry name" value="WH_DNA-bd_sf"/>
</dbReference>
<accession>A0A077LVJ1</accession>